<gene>
    <name evidence="3" type="ORF">BSTOLATCC_MIC50835</name>
</gene>
<dbReference type="Gene3D" id="2.70.50.40">
    <property type="entry name" value="GMP phosphodiesterase, delta subunit"/>
    <property type="match status" value="1"/>
</dbReference>
<evidence type="ECO:0000313" key="3">
    <source>
        <dbReference type="EMBL" id="CAG9330235.1"/>
    </source>
</evidence>
<name>A0AAU9JYM8_9CILI</name>
<evidence type="ECO:0000313" key="4">
    <source>
        <dbReference type="Proteomes" id="UP001162131"/>
    </source>
</evidence>
<dbReference type="SUPFAM" id="SSF81296">
    <property type="entry name" value="E set domains"/>
    <property type="match status" value="1"/>
</dbReference>
<dbReference type="PANTHER" id="PTHR12976:SF0">
    <property type="entry name" value="RETINAL ROD RHODOPSIN-SENSITIVE CGMP 3',5'-CYCLIC PHOSPHODIESTERASE SUBUNIT DELTA"/>
    <property type="match status" value="1"/>
</dbReference>
<dbReference type="Pfam" id="PF05351">
    <property type="entry name" value="GMP_PDE_delta"/>
    <property type="match status" value="1"/>
</dbReference>
<proteinExistence type="inferred from homology"/>
<dbReference type="EMBL" id="CAJZBQ010000051">
    <property type="protein sequence ID" value="CAG9330235.1"/>
    <property type="molecule type" value="Genomic_DNA"/>
</dbReference>
<comment type="caution">
    <text evidence="3">The sequence shown here is derived from an EMBL/GenBank/DDBJ whole genome shotgun (WGS) entry which is preliminary data.</text>
</comment>
<accession>A0AAU9JYM8</accession>
<dbReference type="PANTHER" id="PTHR12976">
    <property type="entry name" value="RETINAL ROD RHODOPSIN-SENSITIVE CGMP 3',5'-CYCLIC PHOSPHODIESTERASE DELTA-SUBUNIT"/>
    <property type="match status" value="1"/>
</dbReference>
<protein>
    <recommendedName>
        <fullName evidence="2">GMP phosphodiesterase delta subunit domain-containing protein</fullName>
    </recommendedName>
</protein>
<organism evidence="3 4">
    <name type="scientific">Blepharisma stoltei</name>
    <dbReference type="NCBI Taxonomy" id="1481888"/>
    <lineage>
        <taxon>Eukaryota</taxon>
        <taxon>Sar</taxon>
        <taxon>Alveolata</taxon>
        <taxon>Ciliophora</taxon>
        <taxon>Postciliodesmatophora</taxon>
        <taxon>Heterotrichea</taxon>
        <taxon>Heterotrichida</taxon>
        <taxon>Blepharismidae</taxon>
        <taxon>Blepharisma</taxon>
    </lineage>
</organism>
<keyword evidence="4" id="KW-1185">Reference proteome</keyword>
<dbReference type="GO" id="GO:0005737">
    <property type="term" value="C:cytoplasm"/>
    <property type="evidence" value="ECO:0007669"/>
    <property type="project" value="TreeGrafter"/>
</dbReference>
<dbReference type="InterPro" id="IPR037036">
    <property type="entry name" value="PDED_dom_sf"/>
</dbReference>
<reference evidence="3" key="1">
    <citation type="submission" date="2021-09" db="EMBL/GenBank/DDBJ databases">
        <authorList>
            <consortium name="AG Swart"/>
            <person name="Singh M."/>
            <person name="Singh A."/>
            <person name="Seah K."/>
            <person name="Emmerich C."/>
        </authorList>
    </citation>
    <scope>NUCLEOTIDE SEQUENCE</scope>
    <source>
        <strain evidence="3">ATCC30299</strain>
    </source>
</reference>
<sequence length="142" mass="16377">MSSVAEGFSINWIKMKDYETGTILWEHQSAWDLDSLIEAHVPKSILQCRAVSREINFSSKQAIQQFRLVQYVKLLGQLLEEWTFEFGFVIPGSENNWEQVIDAAPPDEMLPAEVLSGNIIIETCFYDDDELIHRSSVKVFYD</sequence>
<comment type="similarity">
    <text evidence="1">Belongs to the PDE6D/unc-119 family.</text>
</comment>
<dbReference type="InterPro" id="IPR008015">
    <property type="entry name" value="PDED_dom"/>
</dbReference>
<evidence type="ECO:0000256" key="1">
    <source>
        <dbReference type="ARBA" id="ARBA00008102"/>
    </source>
</evidence>
<evidence type="ECO:0000259" key="2">
    <source>
        <dbReference type="Pfam" id="PF05351"/>
    </source>
</evidence>
<feature type="domain" description="GMP phosphodiesterase delta subunit" evidence="2">
    <location>
        <begin position="4"/>
        <end position="141"/>
    </location>
</feature>
<dbReference type="Proteomes" id="UP001162131">
    <property type="component" value="Unassembled WGS sequence"/>
</dbReference>
<dbReference type="InterPro" id="IPR014756">
    <property type="entry name" value="Ig_E-set"/>
</dbReference>
<dbReference type="AlphaFoldDB" id="A0AAU9JYM8"/>